<feature type="domain" description="Response regulatory" evidence="6">
    <location>
        <begin position="31"/>
        <end position="144"/>
    </location>
</feature>
<keyword evidence="5" id="KW-0804">Transcription</keyword>
<dbReference type="GO" id="GO:0032993">
    <property type="term" value="C:protein-DNA complex"/>
    <property type="evidence" value="ECO:0007669"/>
    <property type="project" value="TreeGrafter"/>
</dbReference>
<keyword evidence="1" id="KW-0597">Phosphoprotein</keyword>
<sequence>MAPRVPITDCRHAPLQRSAMKPNSSPATAPLILVVEDEPGIATILRAYLERDGLRVQLAQDGAEAVQAFRRMHPDLVLLDVHLPAMDGIDVLRAIRDHGQTPVIMVTALADDVDKLVALRLGADDYVVKPFNPAEVVARVRAVLRRTQQPQQAKAAPIRVGALEINDEEHSATVHDDRGRARPLPLTLTEFRLLTLLAAQPRRCFSRAHLIEHCLPESDALERVIDSHLSKLRRKLQLAGQEHLIETVRGIGYRLWPED</sequence>
<dbReference type="EMBL" id="VSSQ01008539">
    <property type="protein sequence ID" value="MPM39144.1"/>
    <property type="molecule type" value="Genomic_DNA"/>
</dbReference>
<dbReference type="InterPro" id="IPR036388">
    <property type="entry name" value="WH-like_DNA-bd_sf"/>
</dbReference>
<dbReference type="SMART" id="SM00448">
    <property type="entry name" value="REC"/>
    <property type="match status" value="1"/>
</dbReference>
<dbReference type="Gene3D" id="1.10.10.10">
    <property type="entry name" value="Winged helix-like DNA-binding domain superfamily/Winged helix DNA-binding domain"/>
    <property type="match status" value="1"/>
</dbReference>
<dbReference type="InterPro" id="IPR016032">
    <property type="entry name" value="Sig_transdc_resp-reg_C-effctor"/>
</dbReference>
<dbReference type="Pfam" id="PF00486">
    <property type="entry name" value="Trans_reg_C"/>
    <property type="match status" value="1"/>
</dbReference>
<dbReference type="AlphaFoldDB" id="A0A644ZN37"/>
<name>A0A644ZN37_9ZZZZ</name>
<gene>
    <name evidence="8" type="primary">srrA_43</name>
    <name evidence="8" type="ORF">SDC9_85777</name>
</gene>
<dbReference type="GO" id="GO:0000156">
    <property type="term" value="F:phosphorelay response regulator activity"/>
    <property type="evidence" value="ECO:0007669"/>
    <property type="project" value="TreeGrafter"/>
</dbReference>
<dbReference type="GO" id="GO:0006355">
    <property type="term" value="P:regulation of DNA-templated transcription"/>
    <property type="evidence" value="ECO:0007669"/>
    <property type="project" value="InterPro"/>
</dbReference>
<dbReference type="PROSITE" id="PS51755">
    <property type="entry name" value="OMPR_PHOB"/>
    <property type="match status" value="1"/>
</dbReference>
<protein>
    <submittedName>
        <fullName evidence="8">Transcriptional regulatory protein SrrA</fullName>
    </submittedName>
</protein>
<keyword evidence="3" id="KW-0805">Transcription regulation</keyword>
<comment type="caution">
    <text evidence="8">The sequence shown here is derived from an EMBL/GenBank/DDBJ whole genome shotgun (WGS) entry which is preliminary data.</text>
</comment>
<evidence type="ECO:0000259" key="6">
    <source>
        <dbReference type="PROSITE" id="PS50110"/>
    </source>
</evidence>
<evidence type="ECO:0000259" key="7">
    <source>
        <dbReference type="PROSITE" id="PS51755"/>
    </source>
</evidence>
<dbReference type="CDD" id="cd17574">
    <property type="entry name" value="REC_OmpR"/>
    <property type="match status" value="1"/>
</dbReference>
<dbReference type="InterPro" id="IPR011006">
    <property type="entry name" value="CheY-like_superfamily"/>
</dbReference>
<dbReference type="Pfam" id="PF00072">
    <property type="entry name" value="Response_reg"/>
    <property type="match status" value="1"/>
</dbReference>
<evidence type="ECO:0000256" key="5">
    <source>
        <dbReference type="ARBA" id="ARBA00023163"/>
    </source>
</evidence>
<proteinExistence type="predicted"/>
<dbReference type="SUPFAM" id="SSF46894">
    <property type="entry name" value="C-terminal effector domain of the bipartite response regulators"/>
    <property type="match status" value="1"/>
</dbReference>
<dbReference type="CDD" id="cd00383">
    <property type="entry name" value="trans_reg_C"/>
    <property type="match status" value="1"/>
</dbReference>
<keyword evidence="4" id="KW-0238">DNA-binding</keyword>
<dbReference type="InterPro" id="IPR039420">
    <property type="entry name" value="WalR-like"/>
</dbReference>
<dbReference type="GO" id="GO:0000976">
    <property type="term" value="F:transcription cis-regulatory region binding"/>
    <property type="evidence" value="ECO:0007669"/>
    <property type="project" value="TreeGrafter"/>
</dbReference>
<dbReference type="SMART" id="SM00862">
    <property type="entry name" value="Trans_reg_C"/>
    <property type="match status" value="1"/>
</dbReference>
<evidence type="ECO:0000256" key="1">
    <source>
        <dbReference type="ARBA" id="ARBA00022553"/>
    </source>
</evidence>
<dbReference type="PANTHER" id="PTHR48111">
    <property type="entry name" value="REGULATOR OF RPOS"/>
    <property type="match status" value="1"/>
</dbReference>
<dbReference type="InterPro" id="IPR001867">
    <property type="entry name" value="OmpR/PhoB-type_DNA-bd"/>
</dbReference>
<evidence type="ECO:0000256" key="3">
    <source>
        <dbReference type="ARBA" id="ARBA00023015"/>
    </source>
</evidence>
<dbReference type="FunFam" id="3.40.50.2300:FF:000001">
    <property type="entry name" value="DNA-binding response regulator PhoB"/>
    <property type="match status" value="1"/>
</dbReference>
<dbReference type="SUPFAM" id="SSF52172">
    <property type="entry name" value="CheY-like"/>
    <property type="match status" value="1"/>
</dbReference>
<dbReference type="Gene3D" id="6.10.250.690">
    <property type="match status" value="1"/>
</dbReference>
<dbReference type="PANTHER" id="PTHR48111:SF59">
    <property type="entry name" value="TRANSCRIPTIONAL REGULATORY PROTEIN BAER"/>
    <property type="match status" value="1"/>
</dbReference>
<evidence type="ECO:0000256" key="4">
    <source>
        <dbReference type="ARBA" id="ARBA00023125"/>
    </source>
</evidence>
<dbReference type="Gene3D" id="3.40.50.2300">
    <property type="match status" value="1"/>
</dbReference>
<dbReference type="PROSITE" id="PS50110">
    <property type="entry name" value="RESPONSE_REGULATORY"/>
    <property type="match status" value="1"/>
</dbReference>
<organism evidence="8">
    <name type="scientific">bioreactor metagenome</name>
    <dbReference type="NCBI Taxonomy" id="1076179"/>
    <lineage>
        <taxon>unclassified sequences</taxon>
        <taxon>metagenomes</taxon>
        <taxon>ecological metagenomes</taxon>
    </lineage>
</organism>
<evidence type="ECO:0000313" key="8">
    <source>
        <dbReference type="EMBL" id="MPM39144.1"/>
    </source>
</evidence>
<reference evidence="8" key="1">
    <citation type="submission" date="2019-08" db="EMBL/GenBank/DDBJ databases">
        <authorList>
            <person name="Kucharzyk K."/>
            <person name="Murdoch R.W."/>
            <person name="Higgins S."/>
            <person name="Loffler F."/>
        </authorList>
    </citation>
    <scope>NUCLEOTIDE SEQUENCE</scope>
</reference>
<feature type="domain" description="OmpR/PhoB-type" evidence="7">
    <location>
        <begin position="155"/>
        <end position="257"/>
    </location>
</feature>
<evidence type="ECO:0000256" key="2">
    <source>
        <dbReference type="ARBA" id="ARBA00023012"/>
    </source>
</evidence>
<dbReference type="GO" id="GO:0005829">
    <property type="term" value="C:cytosol"/>
    <property type="evidence" value="ECO:0007669"/>
    <property type="project" value="TreeGrafter"/>
</dbReference>
<keyword evidence="2" id="KW-0902">Two-component regulatory system</keyword>
<dbReference type="InterPro" id="IPR001789">
    <property type="entry name" value="Sig_transdc_resp-reg_receiver"/>
</dbReference>
<accession>A0A644ZN37</accession>